<dbReference type="CDD" id="cd21678">
    <property type="entry name" value="SMP_TCB"/>
    <property type="match status" value="1"/>
</dbReference>
<name>A0A1Y2DD30_9FUNG</name>
<evidence type="ECO:0000256" key="1">
    <source>
        <dbReference type="ARBA" id="ARBA00004370"/>
    </source>
</evidence>
<keyword evidence="5 8" id="KW-0472">Membrane</keyword>
<organism evidence="11 12">
    <name type="scientific">Neocallimastix californiae</name>
    <dbReference type="NCBI Taxonomy" id="1754190"/>
    <lineage>
        <taxon>Eukaryota</taxon>
        <taxon>Fungi</taxon>
        <taxon>Fungi incertae sedis</taxon>
        <taxon>Chytridiomycota</taxon>
        <taxon>Chytridiomycota incertae sedis</taxon>
        <taxon>Neocallimastigomycetes</taxon>
        <taxon>Neocallimastigales</taxon>
        <taxon>Neocallimastigaceae</taxon>
        <taxon>Neocallimastix</taxon>
    </lineage>
</organism>
<evidence type="ECO:0000256" key="7">
    <source>
        <dbReference type="SAM" id="MobiDB-lite"/>
    </source>
</evidence>
<reference evidence="11 12" key="1">
    <citation type="submission" date="2016-08" db="EMBL/GenBank/DDBJ databases">
        <title>A Parts List for Fungal Cellulosomes Revealed by Comparative Genomics.</title>
        <authorList>
            <consortium name="DOE Joint Genome Institute"/>
            <person name="Haitjema C.H."/>
            <person name="Gilmore S.P."/>
            <person name="Henske J.K."/>
            <person name="Solomon K.V."/>
            <person name="De Groot R."/>
            <person name="Kuo A."/>
            <person name="Mondo S.J."/>
            <person name="Salamov A.A."/>
            <person name="Labutti K."/>
            <person name="Zhao Z."/>
            <person name="Chiniquy J."/>
            <person name="Barry K."/>
            <person name="Brewer H.M."/>
            <person name="Purvine S.O."/>
            <person name="Wright A.T."/>
            <person name="Boxma B."/>
            <person name="Van Alen T."/>
            <person name="Hackstein J.H."/>
            <person name="Baker S.E."/>
            <person name="Grigoriev I.V."/>
            <person name="O'Malley M.A."/>
        </authorList>
    </citation>
    <scope>NUCLEOTIDE SEQUENCE [LARGE SCALE GENOMIC DNA]</scope>
    <source>
        <strain evidence="11 12">G1</strain>
    </source>
</reference>
<keyword evidence="8" id="KW-1133">Transmembrane helix</keyword>
<evidence type="ECO:0000256" key="2">
    <source>
        <dbReference type="ARBA" id="ARBA00022448"/>
    </source>
</evidence>
<dbReference type="InterPro" id="IPR000008">
    <property type="entry name" value="C2_dom"/>
</dbReference>
<dbReference type="GO" id="GO:0008289">
    <property type="term" value="F:lipid binding"/>
    <property type="evidence" value="ECO:0007669"/>
    <property type="project" value="UniProtKB-KW"/>
</dbReference>
<comment type="subcellular location">
    <subcellularLocation>
        <location evidence="1">Membrane</location>
    </subcellularLocation>
</comment>
<dbReference type="InterPro" id="IPR052455">
    <property type="entry name" value="Tricalbin_domain"/>
</dbReference>
<dbReference type="PANTHER" id="PTHR46980">
    <property type="entry name" value="TRICALBIN-1-RELATED"/>
    <property type="match status" value="1"/>
</dbReference>
<dbReference type="Gene3D" id="2.60.40.150">
    <property type="entry name" value="C2 domain"/>
    <property type="match status" value="5"/>
</dbReference>
<dbReference type="InterPro" id="IPR031468">
    <property type="entry name" value="SMP_LBD"/>
</dbReference>
<dbReference type="EMBL" id="MCOG01000071">
    <property type="protein sequence ID" value="ORY57024.1"/>
    <property type="molecule type" value="Genomic_DNA"/>
</dbReference>
<keyword evidence="8" id="KW-0812">Transmembrane</keyword>
<dbReference type="PROSITE" id="PS51847">
    <property type="entry name" value="SMP"/>
    <property type="match status" value="1"/>
</dbReference>
<keyword evidence="6" id="KW-0175">Coiled coil</keyword>
<evidence type="ECO:0008006" key="13">
    <source>
        <dbReference type="Google" id="ProtNLM"/>
    </source>
</evidence>
<protein>
    <recommendedName>
        <fullName evidence="13">Tricalbin</fullName>
    </recommendedName>
</protein>
<evidence type="ECO:0000256" key="4">
    <source>
        <dbReference type="ARBA" id="ARBA00023121"/>
    </source>
</evidence>
<dbReference type="Pfam" id="PF00168">
    <property type="entry name" value="C2"/>
    <property type="match status" value="5"/>
</dbReference>
<dbReference type="Proteomes" id="UP000193920">
    <property type="component" value="Unassembled WGS sequence"/>
</dbReference>
<keyword evidence="4" id="KW-0446">Lipid-binding</keyword>
<dbReference type="InterPro" id="IPR035892">
    <property type="entry name" value="C2_domain_sf"/>
</dbReference>
<feature type="compositionally biased region" description="Polar residues" evidence="7">
    <location>
        <begin position="9"/>
        <end position="28"/>
    </location>
</feature>
<gene>
    <name evidence="11" type="ORF">LY90DRAFT_506556</name>
</gene>
<sequence length="1503" mass="169415">MENIENIDPVNNTTDNKADTQKVQQTSEIKPDINSEQEAQSQANQEVQLQPTSEVQSASNVSVENVNLLEEEEFNEEVIKVDGNTVTIDAQPYVSHLFSQNPGEISKVFNMDLEQLKKEQIRLKRKGTTMDNKYANLFLLQSIRDESGILVMGSLASWLLTRIGLSIYWILFIIVATAMAYITYNNRKKHLYYNKERKAYNQKARLNPENPETLNWLNYIIRKAWPTVEPIIGDIVMDNVNGILDGIEIGLDSIKISEFTLGTEAPKLMEIYPSTDSDPNVIKFTCLTKYEPLDTDKISKYEIESGEKRASNIILAIKPTSLVPKAIPTQVTDMLFIGKLLFVITTMETFPYVKKVEFTFLEQPNIKWTLKPLSAGIDIMKFGLDTAIDLVVKKIIAHIALEPTRISIDVEDLLKSMTLDQPIGLLKLNIYEGKELKNTSKMGKDDPYAKVTVNGNEYTRTKVIDNDLNPSWNHIEYAIVSGLIYSDPKNNSDLALIEVMSDNNIKRDNVMGRAENLYLRQYIALYEILQREKLEEEREAAFIENLNKQGVYDIREIARIRKEENKERKKKLLLNEKNKSFAQKLLSSLEASAESYINGLTDIERKEYMDKWGNPLIENDTIIPLYQVDKNNKINKKKPAGNVRMSINYIPLNQFNDNLENEKSADMFSETGIARIWIYKVQKLENNPNPYCVAEIDGVEVLRTPKKKYNNNPGFNSFKDVFIESFSTTKLTINVKSSETGTDSTLGTFSWGLYEIYERLKEDPGANWFKLSSKFEEAVINLGLEWKPLIMNMSSNIQKPIGVCRLHLLGARNLKNTNGIVDPYVKIYLSGKEIGVTDVVENDINPEFNEVYYFMVYSKNDRLSFEAYDYAESKNDRKLGKVEMNVTDLCRDIKFNGEQCSLSKAWENMSPSPLVIITPHQKTGVSVPLFENQSAQKITQGNLEFNLKYFDFADLGLEQNEEEENENEKKEDLTSQDILASENTDRTFINKVQDTNLPSGVLRIKIYGVKDLPKPSFFNIDTYFEDEPSNILLSTKKSPKPVTEGNMDEIVDCFVRNYKYSKLIFGINERSVGNIRRIATLAIPIEQLITGRLGIDCPFIHICDNGNTKIKLGVEYYPLNMQLERSELSPQMGTLNVHIDRADVIAKDTSGTSDPYVKVLLRGEEIYRTDTFKKTLTPIWNETFSVDIADRLTNKLVFQVFDWNKVQKHDLIGQADVPLHEVYDNEKINIKILLYDYDKNGKAETGSISLGLEFIPVIHNKKMHDRFGNSSNAAMRLAGGVVGGVGTVAGGVVGGVGTVAGGVGSVAGSVASGVASGVGSLARGIGIKRSNKHSGKSNLKIKIIKAEGLKAVDNSGTSDPYIKVQHQKKTIHRTKVIKKTLNPTWNEKCTIPFNRETSDPIISFIIKDNNMFAKSVSLGLVNVNINEVLFDAGQISVNKDFAVQNGPGKLTLQIDYNEDTSVTNSNQSLNSNQTLNSNMSFNSNQSLSSDPNLSTNPNLTESI</sequence>
<dbReference type="SMART" id="SM00239">
    <property type="entry name" value="C2"/>
    <property type="match status" value="5"/>
</dbReference>
<feature type="coiled-coil region" evidence="6">
    <location>
        <begin position="519"/>
        <end position="546"/>
    </location>
</feature>
<keyword evidence="12" id="KW-1185">Reference proteome</keyword>
<dbReference type="STRING" id="1754190.A0A1Y2DD30"/>
<keyword evidence="3" id="KW-0445">Lipid transport</keyword>
<keyword evidence="2" id="KW-0813">Transport</keyword>
<dbReference type="PRINTS" id="PR00360">
    <property type="entry name" value="C2DOMAIN"/>
</dbReference>
<feature type="domain" description="C2" evidence="9">
    <location>
        <begin position="402"/>
        <end position="538"/>
    </location>
</feature>
<feature type="region of interest" description="Disordered" evidence="7">
    <location>
        <begin position="1477"/>
        <end position="1503"/>
    </location>
</feature>
<feature type="domain" description="C2" evidence="9">
    <location>
        <begin position="1115"/>
        <end position="1232"/>
    </location>
</feature>
<accession>A0A1Y2DD30</accession>
<feature type="domain" description="C2" evidence="9">
    <location>
        <begin position="651"/>
        <end position="769"/>
    </location>
</feature>
<feature type="domain" description="C2" evidence="9">
    <location>
        <begin position="1317"/>
        <end position="1439"/>
    </location>
</feature>
<evidence type="ECO:0000259" key="10">
    <source>
        <dbReference type="PROSITE" id="PS51847"/>
    </source>
</evidence>
<dbReference type="PROSITE" id="PS50004">
    <property type="entry name" value="C2"/>
    <property type="match status" value="5"/>
</dbReference>
<dbReference type="GO" id="GO:0016020">
    <property type="term" value="C:membrane"/>
    <property type="evidence" value="ECO:0007669"/>
    <property type="project" value="UniProtKB-SubCell"/>
</dbReference>
<dbReference type="GO" id="GO:0006869">
    <property type="term" value="P:lipid transport"/>
    <property type="evidence" value="ECO:0007669"/>
    <property type="project" value="UniProtKB-KW"/>
</dbReference>
<evidence type="ECO:0000259" key="9">
    <source>
        <dbReference type="PROSITE" id="PS50004"/>
    </source>
</evidence>
<evidence type="ECO:0000256" key="6">
    <source>
        <dbReference type="SAM" id="Coils"/>
    </source>
</evidence>
<dbReference type="CDD" id="cd00030">
    <property type="entry name" value="C2"/>
    <property type="match status" value="1"/>
</dbReference>
<evidence type="ECO:0000313" key="11">
    <source>
        <dbReference type="EMBL" id="ORY57024.1"/>
    </source>
</evidence>
<evidence type="ECO:0000313" key="12">
    <source>
        <dbReference type="Proteomes" id="UP000193920"/>
    </source>
</evidence>
<feature type="transmembrane region" description="Helical" evidence="8">
    <location>
        <begin position="165"/>
        <end position="184"/>
    </location>
</feature>
<comment type="caution">
    <text evidence="11">The sequence shown here is derived from an EMBL/GenBank/DDBJ whole genome shotgun (WGS) entry which is preliminary data.</text>
</comment>
<evidence type="ECO:0000256" key="5">
    <source>
        <dbReference type="ARBA" id="ARBA00023136"/>
    </source>
</evidence>
<evidence type="ECO:0000256" key="3">
    <source>
        <dbReference type="ARBA" id="ARBA00023055"/>
    </source>
</evidence>
<dbReference type="OrthoDB" id="270970at2759"/>
<feature type="compositionally biased region" description="Low complexity" evidence="7">
    <location>
        <begin position="34"/>
        <end position="45"/>
    </location>
</feature>
<dbReference type="SUPFAM" id="SSF49562">
    <property type="entry name" value="C2 domain (Calcium/lipid-binding domain, CaLB)"/>
    <property type="match status" value="5"/>
</dbReference>
<feature type="domain" description="SMP-LTD" evidence="10">
    <location>
        <begin position="210"/>
        <end position="411"/>
    </location>
</feature>
<proteinExistence type="predicted"/>
<feature type="region of interest" description="Disordered" evidence="7">
    <location>
        <begin position="1"/>
        <end position="45"/>
    </location>
</feature>
<feature type="domain" description="C2" evidence="9">
    <location>
        <begin position="785"/>
        <end position="899"/>
    </location>
</feature>
<dbReference type="PANTHER" id="PTHR46980:SF2">
    <property type="entry name" value="TRICALBIN-1-RELATED"/>
    <property type="match status" value="1"/>
</dbReference>
<evidence type="ECO:0000256" key="8">
    <source>
        <dbReference type="SAM" id="Phobius"/>
    </source>
</evidence>
<feature type="compositionally biased region" description="Polar residues" evidence="7">
    <location>
        <begin position="1479"/>
        <end position="1503"/>
    </location>
</feature>